<keyword evidence="5" id="KW-0456">Lyase</keyword>
<protein>
    <recommendedName>
        <fullName evidence="3">threonine ammonia-lyase</fullName>
        <ecNumber evidence="3">4.3.1.19</ecNumber>
    </recommendedName>
</protein>
<dbReference type="eggNOG" id="arCOG01431">
    <property type="taxonomic scope" value="Archaea"/>
</dbReference>
<evidence type="ECO:0000256" key="4">
    <source>
        <dbReference type="ARBA" id="ARBA00022898"/>
    </source>
</evidence>
<name>U3A516_9EURY</name>
<dbReference type="Pfam" id="PF01842">
    <property type="entry name" value="ACT"/>
    <property type="match status" value="1"/>
</dbReference>
<dbReference type="InterPro" id="IPR045865">
    <property type="entry name" value="ACT-like_dom_sf"/>
</dbReference>
<dbReference type="Gene3D" id="3.30.70.260">
    <property type="match status" value="1"/>
</dbReference>
<dbReference type="FunFam" id="3.40.50.1100:FF:000005">
    <property type="entry name" value="Threonine dehydratase catabolic"/>
    <property type="match status" value="1"/>
</dbReference>
<comment type="cofactor">
    <cofactor evidence="1">
        <name>pyridoxal 5'-phosphate</name>
        <dbReference type="ChEBI" id="CHEBI:597326"/>
    </cofactor>
</comment>
<dbReference type="Pfam" id="PF00291">
    <property type="entry name" value="PALP"/>
    <property type="match status" value="1"/>
</dbReference>
<evidence type="ECO:0000313" key="8">
    <source>
        <dbReference type="Proteomes" id="UP000016986"/>
    </source>
</evidence>
<dbReference type="GO" id="GO:0009097">
    <property type="term" value="P:isoleucine biosynthetic process"/>
    <property type="evidence" value="ECO:0007669"/>
    <property type="project" value="TreeGrafter"/>
</dbReference>
<evidence type="ECO:0000256" key="2">
    <source>
        <dbReference type="ARBA" id="ARBA00010869"/>
    </source>
</evidence>
<reference evidence="7 8" key="1">
    <citation type="submission" date="2013-09" db="EMBL/GenBank/DDBJ databases">
        <title>Whole genome sequencing of Halarchaeum acidiphilum strain MH1-52-1.</title>
        <authorList>
            <person name="Shimane Y."/>
            <person name="Minegishi H."/>
            <person name="Nishi S."/>
            <person name="Echigo A."/>
            <person name="Shuto A."/>
            <person name="Konishi M."/>
            <person name="Ito T."/>
            <person name="Ohkuma M."/>
            <person name="Ohta Y."/>
            <person name="Nagano Y."/>
            <person name="Tsubouchi T."/>
            <person name="Mori K."/>
            <person name="Usui K."/>
            <person name="Kamekura M."/>
            <person name="Usami R."/>
            <person name="Takaki Y."/>
            <person name="Hatada Y."/>
        </authorList>
    </citation>
    <scope>NUCLEOTIDE SEQUENCE [LARGE SCALE GENOMIC DNA]</scope>
    <source>
        <strain evidence="7 8">JCM 16109</strain>
    </source>
</reference>
<evidence type="ECO:0000256" key="1">
    <source>
        <dbReference type="ARBA" id="ARBA00001933"/>
    </source>
</evidence>
<dbReference type="InterPro" id="IPR001926">
    <property type="entry name" value="TrpB-like_PALP"/>
</dbReference>
<dbReference type="Gene3D" id="3.40.50.1100">
    <property type="match status" value="2"/>
</dbReference>
<evidence type="ECO:0000313" key="7">
    <source>
        <dbReference type="EMBL" id="GAD52739.1"/>
    </source>
</evidence>
<dbReference type="InterPro" id="IPR036052">
    <property type="entry name" value="TrpB-like_PALP_sf"/>
</dbReference>
<comment type="similarity">
    <text evidence="2">Belongs to the serine/threonine dehydratase family.</text>
</comment>
<sequence length="520" mass="55763">MRAITAVSSLAESLLPTDRNRNDQIPYRSWIARDSSASRCRSCLEVPSDVGIGPISGILRTHGTHRDRSLNALGDSYIAARCHERPSRRGEDGMRAARVPTPTQLTMTEHTTTDHLIQYSDIERARERFDDDVVKHTPVERSTSIGALVNADVHLKMEHLQWTGSFKTRGAFNKISQDVADGVDEFVAASAGNHAQGVALAATECGADATVVMPENAPQAKVDATRDYGATVELVGEDFQETMAYAQSLVEGTDAEFVHAYDDPDIVAGQGTLGVDMYEDRPEMDTVIVPIGGGGLISGIATAIKHHDPSIRVVGVQAEGAETVHESLDKGVPVTLEETDTIADGIATGGISELTLRTIEAHVDEVVTVSDGEIARAILLLLERAKQVVEGAGAASVAALLADDLDVAGETVMPLLCGGNLDMTMLQTVLVHALTDRQQTLRLRVLIDDRPGEMERLSGLIAERGANIHDVRHVRADESLDVGEAHLVFRVETNGAEHAAAIIETVEDAGYAVDDVTRNT</sequence>
<dbReference type="EMBL" id="BATA01000033">
    <property type="protein sequence ID" value="GAD52739.1"/>
    <property type="molecule type" value="Genomic_DNA"/>
</dbReference>
<accession>U3A516</accession>
<dbReference type="InterPro" id="IPR044561">
    <property type="entry name" value="ACT_ThrD-II-like"/>
</dbReference>
<evidence type="ECO:0000256" key="5">
    <source>
        <dbReference type="ARBA" id="ARBA00023239"/>
    </source>
</evidence>
<dbReference type="FunFam" id="3.40.50.1100:FF:000007">
    <property type="entry name" value="L-threonine dehydratase catabolic TdcB"/>
    <property type="match status" value="1"/>
</dbReference>
<dbReference type="InterPro" id="IPR005789">
    <property type="entry name" value="Thr_deHydtase_catblc"/>
</dbReference>
<feature type="domain" description="ACT" evidence="6">
    <location>
        <begin position="442"/>
        <end position="520"/>
    </location>
</feature>
<dbReference type="GO" id="GO:0006567">
    <property type="term" value="P:L-threonine catabolic process"/>
    <property type="evidence" value="ECO:0007669"/>
    <property type="project" value="InterPro"/>
</dbReference>
<comment type="caution">
    <text evidence="7">The sequence shown here is derived from an EMBL/GenBank/DDBJ whole genome shotgun (WGS) entry which is preliminary data.</text>
</comment>
<organism evidence="7 8">
    <name type="scientific">Halarchaeum acidiphilum MH1-52-1</name>
    <dbReference type="NCBI Taxonomy" id="1261545"/>
    <lineage>
        <taxon>Archaea</taxon>
        <taxon>Methanobacteriati</taxon>
        <taxon>Methanobacteriota</taxon>
        <taxon>Stenosarchaea group</taxon>
        <taxon>Halobacteria</taxon>
        <taxon>Halobacteriales</taxon>
        <taxon>Halobacteriaceae</taxon>
    </lineage>
</organism>
<dbReference type="InterPro" id="IPR050147">
    <property type="entry name" value="Ser/Thr_Dehydratase"/>
</dbReference>
<dbReference type="InterPro" id="IPR002912">
    <property type="entry name" value="ACT_dom"/>
</dbReference>
<dbReference type="GO" id="GO:0003941">
    <property type="term" value="F:L-serine ammonia-lyase activity"/>
    <property type="evidence" value="ECO:0007669"/>
    <property type="project" value="TreeGrafter"/>
</dbReference>
<dbReference type="SUPFAM" id="SSF53686">
    <property type="entry name" value="Tryptophan synthase beta subunit-like PLP-dependent enzymes"/>
    <property type="match status" value="1"/>
</dbReference>
<dbReference type="CDD" id="cd01562">
    <property type="entry name" value="Thr-dehyd"/>
    <property type="match status" value="1"/>
</dbReference>
<evidence type="ECO:0000259" key="6">
    <source>
        <dbReference type="PROSITE" id="PS51671"/>
    </source>
</evidence>
<dbReference type="PANTHER" id="PTHR48078">
    <property type="entry name" value="THREONINE DEHYDRATASE, MITOCHONDRIAL-RELATED"/>
    <property type="match status" value="1"/>
</dbReference>
<dbReference type="NCBIfam" id="TIGR01127">
    <property type="entry name" value="ilvA_1Cterm"/>
    <property type="match status" value="1"/>
</dbReference>
<dbReference type="PANTHER" id="PTHR48078:SF6">
    <property type="entry name" value="L-THREONINE DEHYDRATASE CATABOLIC TDCB"/>
    <property type="match status" value="1"/>
</dbReference>
<gene>
    <name evidence="7" type="ORF">MBEHAL_1499</name>
</gene>
<dbReference type="EC" id="4.3.1.19" evidence="3"/>
<dbReference type="PROSITE" id="PS51671">
    <property type="entry name" value="ACT"/>
    <property type="match status" value="1"/>
</dbReference>
<keyword evidence="4" id="KW-0663">Pyridoxal phosphate</keyword>
<dbReference type="AlphaFoldDB" id="U3A516"/>
<dbReference type="GO" id="GO:0004794">
    <property type="term" value="F:threonine deaminase activity"/>
    <property type="evidence" value="ECO:0007669"/>
    <property type="project" value="UniProtKB-EC"/>
</dbReference>
<dbReference type="SUPFAM" id="SSF55021">
    <property type="entry name" value="ACT-like"/>
    <property type="match status" value="1"/>
</dbReference>
<dbReference type="Proteomes" id="UP000016986">
    <property type="component" value="Unassembled WGS sequence"/>
</dbReference>
<evidence type="ECO:0000256" key="3">
    <source>
        <dbReference type="ARBA" id="ARBA00012096"/>
    </source>
</evidence>
<dbReference type="GO" id="GO:0006565">
    <property type="term" value="P:L-serine catabolic process"/>
    <property type="evidence" value="ECO:0007669"/>
    <property type="project" value="TreeGrafter"/>
</dbReference>
<dbReference type="CDD" id="cd04886">
    <property type="entry name" value="ACT_ThrD-II-like"/>
    <property type="match status" value="1"/>
</dbReference>
<proteinExistence type="inferred from homology"/>
<keyword evidence="8" id="KW-1185">Reference proteome</keyword>